<feature type="compositionally biased region" description="Basic and acidic residues" evidence="1">
    <location>
        <begin position="1580"/>
        <end position="1590"/>
    </location>
</feature>
<feature type="compositionally biased region" description="Basic and acidic residues" evidence="1">
    <location>
        <begin position="1384"/>
        <end position="1408"/>
    </location>
</feature>
<feature type="compositionally biased region" description="Low complexity" evidence="1">
    <location>
        <begin position="875"/>
        <end position="887"/>
    </location>
</feature>
<proteinExistence type="predicted"/>
<feature type="compositionally biased region" description="Polar residues" evidence="1">
    <location>
        <begin position="386"/>
        <end position="401"/>
    </location>
</feature>
<protein>
    <submittedName>
        <fullName evidence="4">Uncharacterized protein</fullName>
    </submittedName>
</protein>
<sequence>MPRNRNIRRREKDTFNADVLKDKEDHAVVGSLIGTNNTDLDYLLSMFSDFEAEITHAVYIECNRDMHKTMETLIDMCGDSSEAKSGNMDQNDLATIACSLLTEDKISVSPSTYPNFSNSQSEKKIAGFGNKTGPSHALTVKQNTSGQISHLGVDRDHNNVLYPSTQSDMEIGDVPTLMEDKVSDWSNSRDHLIKRKESARQNESKTEKETGFGNDLASKDSSLTQTPFVSRGFINHFQKNNSPREQSLFDILSPEPIHSAEWEEFYNSMKVGNGSVYSENSHHLQPLDIDEIMKGVPNVSLELTANHLAANHKRHVSETSTSKSINPIEGDSRGISQKKPMQISSTKDVQNPDPQSKTPTLKGMTPLKPLAVSTPGSQKNKKQNKGARNSPQKVAQNQNTRFNDKGYQNLPLVPDKSDSSDSGSLKSVNLTPEKGQVFFQRQRDPLDPLGLLNLWNSKAESFENPKLQRKQNKSKPSGTSLSQDAFKQGKSKNKQISPRKAPPPWAPTQGPTKGDVQVKSPKKHDQSFTNDKISSFRAITAGHLLEGNGDDLSVKSHGSTEGLQKKSKPSENSRSMSEKPSLDKLNRTTWDSSSLQPSPSNTSGTNVKKAFSLKNSQNIVNTKPHFSSICKAAEKKNAQVQQFESPSVPSHKPDFVRNKLVLRGVKSPVGVIRRYILEKQPVMVILRGLPGSGKSYLAKLLISEAQEMGVIGITLSTDDFFTQSGNYNFNRNDIGEAHEWNKKRALQFVKQSKSPIIIDNTNTTMWELLPYAVLALEYRYDIQMFEPDTPWKFKLGELTRRNAHSVGKEIIRKMKERYEILTLEQVLTEASKVLSKRRGICLTMKKPFSAHVETTESFTSTATGTMEDIPPHEPLSSSNDSAANSDLASHDNPNHTSWTDDAWIVTVSASPQPQRQKAIARVRRNNQSRPQVAGTEITSEYLRHSLKLAILSTMNLEGLSVPPFKESISELMSDQGSKEAVSEEILVSDAHSRVQCQAGAANVENVPDNGELVPSCAETSSLSKSSEKTAVLSNLGLGSLGQKDNMPEMVLPVKTMDYCKPCLPQPCIPKEIIASDDSPMLNTNDSTISEVNKDRTVIPGRDDLEDSIVESESEQSTSSTSDLPFILAQGTPSVSTSESFRSCVSDLDAASESKSCDGEKLEAPSASDFFSPHPLSLFVKCEGKEQRLHSPFESVPVPSLAHFRYACGNNGPDFESNENEEVNEDIEPDTPATIVGDDQSPFLPRASTPSEILSGDATSETVASHSEIGNNSEPVVMRDFEKSHIFEETCGEHEPESAVGTFAETPVESYSDLICSMMEILKKPSNSGISKESVPDTKSVPSLVAYSDSDSEHEAPVMSSMTGEQSSSTEMNSISRDVNNQEKTVSEKRADEKEFTQHSVESSRDHSPETLQSGVSSTDKEGSPCPLTPLNHDVLPKRKQRVRVRKGRGQGPFLDKALKTKSKAEDWSSYFVPPPGNAKLDTLFADDKLKCSTVETQSALCQCDPYIFSMVHKLNSPSFKSLQPVDDTAICDDGGSGLKIVLSSSSNTSFSIQNKEENESDFKKHNEHGDSLSDISFVPRKSETTDRSTNTEDALDQGQIDLETLQSCFPEYSSQELEQVLAICHNNLEWVTSHLLDSPALIDQEDDNDKKISECAFSSDGIGEKEFLSTCKDEVFHSDKSFLKQPLSLAELSREVVKHLSPVDADDLEMQVIQAGQTRLQTIEHHHWSRRQSSSTKYRSEHVWAHDIRLEDFTGTVEPDEFWEWSLSPTIANSKTSTYLSSPSSLKYQPFNMPKSPKPPTQQYSGSNFLSSLMEEKKFSGPLLWQKSEESRSNAPEVRTPSHQDTDEGNFVSSSANSEPDQLTSSRPVVPQEFVHCLEKMFGTLGRADEKQGLLLEEHIALKVYKCLKLQVSSRKIVNAPSSFDSQVQNDEALARALQEEEDLSSMVDVEGSSAKLSKQVPGWTSESPPWMQPSLFPTRSISQSPTSGRESQNMINSISNTLHCLRGTSGLKKPTPFKFQHHRFANRATMTATRNRNLLDAGSVWAGSPVRTGRQADSLHSIMAEERVIEERRLEQLKTLETLGNNQALSTKIKRSQLSELFPTLAPDMLEEVFEQSRYSLEKTVAVLQSTYNISPAPAAHDMEEAMVKEAEEISKKDFAQHQPAFTDQEDETFMYDEYLSSVSYQDLRAEAQFYRGLAKECQEQASRHDRDGMHGAALFYRQRAKKYKEEEYDANHRAADFLFNKGSERLDKENTLDLHFYHLDEAIAAVNTAVAMKEEDRRLHPCKKNSYLNIVTGRGKNSKGGIPRLKPAIIRHLNDHYLPFEEKSPGMLRVQIGQRL</sequence>
<dbReference type="CDD" id="cd14279">
    <property type="entry name" value="CUE"/>
    <property type="match status" value="2"/>
</dbReference>
<dbReference type="PANTHER" id="PTHR46535">
    <property type="entry name" value="NEDD4-BINDING PROTEIN 2"/>
    <property type="match status" value="1"/>
</dbReference>
<feature type="compositionally biased region" description="Polar residues" evidence="1">
    <location>
        <begin position="1976"/>
        <end position="1992"/>
    </location>
</feature>
<dbReference type="PROSITE" id="PS50828">
    <property type="entry name" value="SMR"/>
    <property type="match status" value="1"/>
</dbReference>
<dbReference type="SUPFAM" id="SSF52540">
    <property type="entry name" value="P-loop containing nucleoside triphosphate hydrolases"/>
    <property type="match status" value="1"/>
</dbReference>
<feature type="region of interest" description="Disordered" evidence="1">
    <location>
        <begin position="1958"/>
        <end position="1992"/>
    </location>
</feature>
<feature type="compositionally biased region" description="Polar residues" evidence="1">
    <location>
        <begin position="1080"/>
        <end position="1090"/>
    </location>
</feature>
<feature type="compositionally biased region" description="Polar residues" evidence="1">
    <location>
        <begin position="342"/>
        <end position="359"/>
    </location>
</feature>
<feature type="domain" description="CUE" evidence="3">
    <location>
        <begin position="2091"/>
        <end position="2135"/>
    </location>
</feature>
<feature type="domain" description="Smr" evidence="2">
    <location>
        <begin position="2258"/>
        <end position="2339"/>
    </location>
</feature>
<reference evidence="4" key="1">
    <citation type="journal article" date="2023" name="G3 (Bethesda)">
        <title>A reference genome for the long-term kleptoplast-retaining sea slug Elysia crispata morphotype clarki.</title>
        <authorList>
            <person name="Eastman K.E."/>
            <person name="Pendleton A.L."/>
            <person name="Shaikh M.A."/>
            <person name="Suttiyut T."/>
            <person name="Ogas R."/>
            <person name="Tomko P."/>
            <person name="Gavelis G."/>
            <person name="Widhalm J.R."/>
            <person name="Wisecaver J.H."/>
        </authorList>
    </citation>
    <scope>NUCLEOTIDE SEQUENCE</scope>
    <source>
        <strain evidence="4">ECLA1</strain>
    </source>
</reference>
<dbReference type="Pfam" id="PF13671">
    <property type="entry name" value="AAA_33"/>
    <property type="match status" value="1"/>
</dbReference>
<feature type="region of interest" description="Disordered" evidence="1">
    <location>
        <begin position="311"/>
        <end position="531"/>
    </location>
</feature>
<dbReference type="PROSITE" id="PS51140">
    <property type="entry name" value="CUE"/>
    <property type="match status" value="1"/>
</dbReference>
<dbReference type="Gene3D" id="3.40.50.300">
    <property type="entry name" value="P-loop containing nucleotide triphosphate hydrolases"/>
    <property type="match status" value="1"/>
</dbReference>
<dbReference type="EMBL" id="JAWDGP010006933">
    <property type="protein sequence ID" value="KAK3732777.1"/>
    <property type="molecule type" value="Genomic_DNA"/>
</dbReference>
<feature type="compositionally biased region" description="Basic and acidic residues" evidence="1">
    <location>
        <begin position="193"/>
        <end position="210"/>
    </location>
</feature>
<feature type="compositionally biased region" description="Polar residues" evidence="1">
    <location>
        <begin position="1247"/>
        <end position="1273"/>
    </location>
</feature>
<gene>
    <name evidence="4" type="ORF">RRG08_041088</name>
</gene>
<dbReference type="Proteomes" id="UP001283361">
    <property type="component" value="Unassembled WGS sequence"/>
</dbReference>
<name>A0AAE0Y4M7_9GAST</name>
<dbReference type="InterPro" id="IPR052772">
    <property type="entry name" value="Endo/PolyKinase_Domain-Protein"/>
</dbReference>
<feature type="compositionally biased region" description="Basic and acidic residues" evidence="1">
    <location>
        <begin position="568"/>
        <end position="586"/>
    </location>
</feature>
<dbReference type="GO" id="GO:0005634">
    <property type="term" value="C:nucleus"/>
    <property type="evidence" value="ECO:0007669"/>
    <property type="project" value="TreeGrafter"/>
</dbReference>
<feature type="compositionally biased region" description="Polar residues" evidence="1">
    <location>
        <begin position="474"/>
        <end position="485"/>
    </location>
</feature>
<dbReference type="SMART" id="SM00463">
    <property type="entry name" value="SMR"/>
    <property type="match status" value="1"/>
</dbReference>
<organism evidence="4 5">
    <name type="scientific">Elysia crispata</name>
    <name type="common">lettuce slug</name>
    <dbReference type="NCBI Taxonomy" id="231223"/>
    <lineage>
        <taxon>Eukaryota</taxon>
        <taxon>Metazoa</taxon>
        <taxon>Spiralia</taxon>
        <taxon>Lophotrochozoa</taxon>
        <taxon>Mollusca</taxon>
        <taxon>Gastropoda</taxon>
        <taxon>Heterobranchia</taxon>
        <taxon>Euthyneura</taxon>
        <taxon>Panpulmonata</taxon>
        <taxon>Sacoglossa</taxon>
        <taxon>Placobranchoidea</taxon>
        <taxon>Plakobranchidae</taxon>
        <taxon>Elysia</taxon>
    </lineage>
</organism>
<dbReference type="GO" id="GO:0043130">
    <property type="term" value="F:ubiquitin binding"/>
    <property type="evidence" value="ECO:0007669"/>
    <property type="project" value="InterPro"/>
</dbReference>
<dbReference type="InterPro" id="IPR036063">
    <property type="entry name" value="Smr_dom_sf"/>
</dbReference>
<feature type="compositionally biased region" description="Polar residues" evidence="1">
    <location>
        <begin position="1359"/>
        <end position="1383"/>
    </location>
</feature>
<feature type="compositionally biased region" description="Basic and acidic residues" evidence="1">
    <location>
        <begin position="1091"/>
        <end position="1102"/>
    </location>
</feature>
<evidence type="ECO:0000259" key="2">
    <source>
        <dbReference type="PROSITE" id="PS50828"/>
    </source>
</evidence>
<comment type="caution">
    <text evidence="4">The sequence shown here is derived from an EMBL/GenBank/DDBJ whole genome shotgun (WGS) entry which is preliminary data.</text>
</comment>
<feature type="compositionally biased region" description="Basic and acidic residues" evidence="1">
    <location>
        <begin position="1554"/>
        <end position="1571"/>
    </location>
</feature>
<keyword evidence="5" id="KW-1185">Reference proteome</keyword>
<feature type="compositionally biased region" description="Polar residues" evidence="1">
    <location>
        <begin position="1851"/>
        <end position="1867"/>
    </location>
</feature>
<dbReference type="GO" id="GO:0004519">
    <property type="term" value="F:endonuclease activity"/>
    <property type="evidence" value="ECO:0007669"/>
    <property type="project" value="TreeGrafter"/>
</dbReference>
<feature type="region of interest" description="Disordered" evidence="1">
    <location>
        <begin position="862"/>
        <end position="895"/>
    </location>
</feature>
<feature type="region of interest" description="Disordered" evidence="1">
    <location>
        <begin position="549"/>
        <end position="607"/>
    </location>
</feature>
<feature type="region of interest" description="Disordered" evidence="1">
    <location>
        <begin position="1325"/>
        <end position="1438"/>
    </location>
</feature>
<feature type="region of interest" description="Disordered" evidence="1">
    <location>
        <begin position="193"/>
        <end position="219"/>
    </location>
</feature>
<feature type="region of interest" description="Disordered" evidence="1">
    <location>
        <begin position="1824"/>
        <end position="1868"/>
    </location>
</feature>
<feature type="compositionally biased region" description="Low complexity" evidence="1">
    <location>
        <begin position="592"/>
        <end position="603"/>
    </location>
</feature>
<evidence type="ECO:0000256" key="1">
    <source>
        <dbReference type="SAM" id="MobiDB-lite"/>
    </source>
</evidence>
<accession>A0AAE0Y4M7</accession>
<dbReference type="InterPro" id="IPR027417">
    <property type="entry name" value="P-loop_NTPase"/>
</dbReference>
<feature type="region of interest" description="Disordered" evidence="1">
    <location>
        <begin position="1078"/>
        <end position="1103"/>
    </location>
</feature>
<dbReference type="Gene3D" id="3.30.1370.110">
    <property type="match status" value="1"/>
</dbReference>
<dbReference type="PANTHER" id="PTHR46535:SF1">
    <property type="entry name" value="NEDD4-BINDING PROTEIN 2"/>
    <property type="match status" value="1"/>
</dbReference>
<feature type="region of interest" description="Disordered" evidence="1">
    <location>
        <begin position="1231"/>
        <end position="1273"/>
    </location>
</feature>
<dbReference type="SUPFAM" id="SSF160443">
    <property type="entry name" value="SMR domain-like"/>
    <property type="match status" value="1"/>
</dbReference>
<evidence type="ECO:0000313" key="5">
    <source>
        <dbReference type="Proteomes" id="UP001283361"/>
    </source>
</evidence>
<feature type="region of interest" description="Disordered" evidence="1">
    <location>
        <begin position="1551"/>
        <end position="1596"/>
    </location>
</feature>
<dbReference type="InterPro" id="IPR003892">
    <property type="entry name" value="CUE"/>
</dbReference>
<evidence type="ECO:0000259" key="3">
    <source>
        <dbReference type="PROSITE" id="PS51140"/>
    </source>
</evidence>
<dbReference type="Gene3D" id="1.10.8.10">
    <property type="entry name" value="DNA helicase RuvA subunit, C-terminal domain"/>
    <property type="match status" value="1"/>
</dbReference>
<dbReference type="InterPro" id="IPR002625">
    <property type="entry name" value="Smr_dom"/>
</dbReference>
<evidence type="ECO:0000313" key="4">
    <source>
        <dbReference type="EMBL" id="KAK3732777.1"/>
    </source>
</evidence>